<dbReference type="Gene3D" id="3.10.129.10">
    <property type="entry name" value="Hotdog Thioesterase"/>
    <property type="match status" value="1"/>
</dbReference>
<dbReference type="InterPro" id="IPR002347">
    <property type="entry name" value="SDR_fam"/>
</dbReference>
<dbReference type="PRINTS" id="PR00081">
    <property type="entry name" value="GDHRDH"/>
</dbReference>
<evidence type="ECO:0000256" key="5">
    <source>
        <dbReference type="ARBA" id="ARBA00022512"/>
    </source>
</evidence>
<dbReference type="InterPro" id="IPR050259">
    <property type="entry name" value="SDR"/>
</dbReference>
<dbReference type="Pfam" id="PF00106">
    <property type="entry name" value="adh_short"/>
    <property type="match status" value="1"/>
</dbReference>
<dbReference type="CDD" id="cd05233">
    <property type="entry name" value="SDR_c"/>
    <property type="match status" value="1"/>
</dbReference>
<organism evidence="9 10">
    <name type="scientific">Mycobacterium senriense</name>
    <dbReference type="NCBI Taxonomy" id="2775496"/>
    <lineage>
        <taxon>Bacteria</taxon>
        <taxon>Bacillati</taxon>
        <taxon>Actinomycetota</taxon>
        <taxon>Actinomycetes</taxon>
        <taxon>Mycobacteriales</taxon>
        <taxon>Mycobacteriaceae</taxon>
        <taxon>Mycobacterium</taxon>
        <taxon>Mycobacterium avium complex (MAC)</taxon>
    </lineage>
</organism>
<dbReference type="EMBL" id="AP024828">
    <property type="protein sequence ID" value="BCZ24964.1"/>
    <property type="molecule type" value="Genomic_DNA"/>
</dbReference>
<dbReference type="RefSeq" id="WP_284145245.1">
    <property type="nucleotide sequence ID" value="NZ_AP024828.1"/>
</dbReference>
<reference evidence="9 10" key="1">
    <citation type="submission" date="2021-07" db="EMBL/GenBank/DDBJ databases">
        <title>Complete genome sequence of nontuberculous Mycobacterium sp. TY59.</title>
        <authorList>
            <person name="Fukushima K."/>
        </authorList>
    </citation>
    <scope>NUCLEOTIDE SEQUENCE [LARGE SCALE GENOMIC DNA]</scope>
    <source>
        <strain evidence="9 10">TY59</strain>
    </source>
</reference>
<dbReference type="SUPFAM" id="SSF51735">
    <property type="entry name" value="NAD(P)-binding Rossmann-fold domains"/>
    <property type="match status" value="1"/>
</dbReference>
<evidence type="ECO:0000256" key="1">
    <source>
        <dbReference type="ARBA" id="ARBA00004191"/>
    </source>
</evidence>
<dbReference type="SUPFAM" id="SSF54637">
    <property type="entry name" value="Thioesterase/thiol ester dehydrase-isomerase"/>
    <property type="match status" value="1"/>
</dbReference>
<comment type="similarity">
    <text evidence="4">Belongs to the short-chain dehydrogenases/reductases (SDR) family.</text>
</comment>
<name>A0ABM7T2Q2_9MYCO</name>
<dbReference type="PROSITE" id="PS00061">
    <property type="entry name" value="ADH_SHORT"/>
    <property type="match status" value="1"/>
</dbReference>
<dbReference type="PANTHER" id="PTHR42879:SF2">
    <property type="entry name" value="3-OXOACYL-[ACYL-CARRIER-PROTEIN] REDUCTASE FABG"/>
    <property type="match status" value="1"/>
</dbReference>
<comment type="subcellular location">
    <subcellularLocation>
        <location evidence="1">Secreted</location>
        <location evidence="1">Cell wall</location>
    </subcellularLocation>
</comment>
<evidence type="ECO:0000256" key="2">
    <source>
        <dbReference type="ARBA" id="ARBA00005005"/>
    </source>
</evidence>
<comment type="similarity">
    <text evidence="3">Belongs to the enoyl-CoA hydratase/isomerase family.</text>
</comment>
<evidence type="ECO:0000259" key="8">
    <source>
        <dbReference type="Pfam" id="PF01575"/>
    </source>
</evidence>
<evidence type="ECO:0000256" key="6">
    <source>
        <dbReference type="ARBA" id="ARBA00040781"/>
    </source>
</evidence>
<sequence>MDGLCITPSDMALFSAVSHDVNPLHMSADYAHRTPFGEQVVFGILAALATLQWTPARPAQALSGVSLLFLEPLFVGVTYRVIVKPDAAKDSIEVLDGRRRLVEATFTYQDAARRSTASLPQVAATASRTAPQEWDEATLPDSFSVAGHYMPPSSEMQQLIVRWGLCEKGITPEQIASLAWTSYVVGMEIPGRQAAYSRLEMTFAADKVALTTPYSYNVELVRKDSRFNLLRLAAQLRADEAVVADARIAAFLRSGSRICSRESLELWLLPSQALRGKVALVIGGSRGLGAALVSALASQGCTVLLNYARSREEAEALRDSLTGTHGGVRLVPGDAADHDWCRRQSEWLAKEFGGLDFLICNASPAIRTLDFAADTLERMHQFVEQSLRLVTVPLAAFLGTLKERNGRPIVISSMYSKTAPADFPHYVAAKSAIEGLMRSLANRDATSRGMLVRPPKLLTDQTNTPLGKKGALMPEQVAAKVVSLLLEEPQPGVQIVEDFEVTSSRK</sequence>
<dbReference type="PANTHER" id="PTHR42879">
    <property type="entry name" value="3-OXOACYL-(ACYL-CARRIER-PROTEIN) REDUCTASE"/>
    <property type="match status" value="1"/>
</dbReference>
<comment type="catalytic activity">
    <reaction evidence="7">
        <text>a (3R)-hydroxyacyl-[ACP] + NADP(+) = a 3-oxoacyl-[ACP] + NADPH + H(+)</text>
        <dbReference type="Rhea" id="RHEA:17397"/>
        <dbReference type="Rhea" id="RHEA-COMP:9916"/>
        <dbReference type="Rhea" id="RHEA-COMP:9945"/>
        <dbReference type="ChEBI" id="CHEBI:15378"/>
        <dbReference type="ChEBI" id="CHEBI:57783"/>
        <dbReference type="ChEBI" id="CHEBI:58349"/>
        <dbReference type="ChEBI" id="CHEBI:78776"/>
        <dbReference type="ChEBI" id="CHEBI:78827"/>
        <dbReference type="EC" id="1.1.1.100"/>
    </reaction>
    <physiologicalReaction direction="right-to-left" evidence="7">
        <dbReference type="Rhea" id="RHEA:17399"/>
    </physiologicalReaction>
</comment>
<dbReference type="InterPro" id="IPR036291">
    <property type="entry name" value="NAD(P)-bd_dom_sf"/>
</dbReference>
<proteinExistence type="inferred from homology"/>
<dbReference type="InterPro" id="IPR029069">
    <property type="entry name" value="HotDog_dom_sf"/>
</dbReference>
<evidence type="ECO:0000256" key="4">
    <source>
        <dbReference type="ARBA" id="ARBA00006484"/>
    </source>
</evidence>
<evidence type="ECO:0000313" key="10">
    <source>
        <dbReference type="Proteomes" id="UP000826012"/>
    </source>
</evidence>
<comment type="pathway">
    <text evidence="2">Lipid metabolism; fatty acid beta-oxidation.</text>
</comment>
<evidence type="ECO:0000256" key="3">
    <source>
        <dbReference type="ARBA" id="ARBA00005254"/>
    </source>
</evidence>
<keyword evidence="5" id="KW-0134">Cell wall</keyword>
<protein>
    <recommendedName>
        <fullName evidence="6">3-oxoacyl-[acyl-carrier-protein] reductase MabA</fullName>
    </recommendedName>
</protein>
<evidence type="ECO:0000256" key="7">
    <source>
        <dbReference type="ARBA" id="ARBA00047400"/>
    </source>
</evidence>
<accession>A0ABM7T2Q2</accession>
<dbReference type="InterPro" id="IPR002539">
    <property type="entry name" value="MaoC-like_dom"/>
</dbReference>
<keyword evidence="10" id="KW-1185">Reference proteome</keyword>
<gene>
    <name evidence="9" type="ORF">MTY59_48190</name>
</gene>
<evidence type="ECO:0000313" key="9">
    <source>
        <dbReference type="EMBL" id="BCZ24964.1"/>
    </source>
</evidence>
<keyword evidence="5" id="KW-0964">Secreted</keyword>
<feature type="domain" description="MaoC-like" evidence="8">
    <location>
        <begin position="6"/>
        <end position="87"/>
    </location>
</feature>
<dbReference type="Gene3D" id="3.40.50.720">
    <property type="entry name" value="NAD(P)-binding Rossmann-like Domain"/>
    <property type="match status" value="1"/>
</dbReference>
<dbReference type="InterPro" id="IPR020904">
    <property type="entry name" value="Sc_DH/Rdtase_CS"/>
</dbReference>
<dbReference type="Pfam" id="PF01575">
    <property type="entry name" value="MaoC_dehydratas"/>
    <property type="match status" value="1"/>
</dbReference>
<dbReference type="Proteomes" id="UP000826012">
    <property type="component" value="Chromosome"/>
</dbReference>